<protein>
    <submittedName>
        <fullName evidence="2">Uncharacterized protein</fullName>
    </submittedName>
</protein>
<feature type="region of interest" description="Disordered" evidence="1">
    <location>
        <begin position="157"/>
        <end position="193"/>
    </location>
</feature>
<accession>U9T4X3</accession>
<reference evidence="2" key="1">
    <citation type="submission" date="2013-07" db="EMBL/GenBank/DDBJ databases">
        <title>The genome of an arbuscular mycorrhizal fungus provides insights into the evolution of the oldest plant symbiosis.</title>
        <authorList>
            <consortium name="DOE Joint Genome Institute"/>
            <person name="Tisserant E."/>
            <person name="Malbreil M."/>
            <person name="Kuo A."/>
            <person name="Kohler A."/>
            <person name="Symeonidi A."/>
            <person name="Balestrini R."/>
            <person name="Charron P."/>
            <person name="Duensing N."/>
            <person name="Frei-dit-Frey N."/>
            <person name="Gianinazzi-Pearson V."/>
            <person name="Gilbert B."/>
            <person name="Handa Y."/>
            <person name="Hijri M."/>
            <person name="Kaul R."/>
            <person name="Kawaguchi M."/>
            <person name="Krajinski F."/>
            <person name="Lammers P."/>
            <person name="Lapierre D."/>
            <person name="Masclaux F.G."/>
            <person name="Murat C."/>
            <person name="Morin E."/>
            <person name="Ndikumana S."/>
            <person name="Pagni M."/>
            <person name="Petitpierre D."/>
            <person name="Requena N."/>
            <person name="Rosikiewicz P."/>
            <person name="Riley R."/>
            <person name="Saito K."/>
            <person name="San Clemente H."/>
            <person name="Shapiro H."/>
            <person name="van Tuinen D."/>
            <person name="Becard G."/>
            <person name="Bonfante P."/>
            <person name="Paszkowski U."/>
            <person name="Shachar-Hill Y."/>
            <person name="Young J.P."/>
            <person name="Sanders I.R."/>
            <person name="Henrissat B."/>
            <person name="Rensing S.A."/>
            <person name="Grigoriev I.V."/>
            <person name="Corradi N."/>
            <person name="Roux C."/>
            <person name="Martin F."/>
        </authorList>
    </citation>
    <scope>NUCLEOTIDE SEQUENCE</scope>
    <source>
        <strain evidence="2">DAOM 197198</strain>
    </source>
</reference>
<organism evidence="2">
    <name type="scientific">Rhizophagus irregularis (strain DAOM 181602 / DAOM 197198 / MUCL 43194)</name>
    <name type="common">Arbuscular mycorrhizal fungus</name>
    <name type="synonym">Glomus intraradices</name>
    <dbReference type="NCBI Taxonomy" id="747089"/>
    <lineage>
        <taxon>Eukaryota</taxon>
        <taxon>Fungi</taxon>
        <taxon>Fungi incertae sedis</taxon>
        <taxon>Mucoromycota</taxon>
        <taxon>Glomeromycotina</taxon>
        <taxon>Glomeromycetes</taxon>
        <taxon>Glomerales</taxon>
        <taxon>Glomeraceae</taxon>
        <taxon>Rhizophagus</taxon>
    </lineage>
</organism>
<feature type="compositionally biased region" description="Basic and acidic residues" evidence="1">
    <location>
        <begin position="161"/>
        <end position="176"/>
    </location>
</feature>
<evidence type="ECO:0000313" key="2">
    <source>
        <dbReference type="EMBL" id="ESA03229.1"/>
    </source>
</evidence>
<dbReference type="EMBL" id="KI295182">
    <property type="protein sequence ID" value="ESA03229.1"/>
    <property type="molecule type" value="Genomic_DNA"/>
</dbReference>
<dbReference type="HOGENOM" id="CLU_1334737_0_0_1"/>
<feature type="compositionally biased region" description="Low complexity" evidence="1">
    <location>
        <begin position="183"/>
        <end position="193"/>
    </location>
</feature>
<proteinExistence type="predicted"/>
<name>U9T4X3_RHIID</name>
<feature type="non-terminal residue" evidence="2">
    <location>
        <position position="1"/>
    </location>
</feature>
<sequence>FPINIPYPDIFDFLSLNSGFLPPVVQGKDKHFLSLLHTLEYVNDRLPGYDMHCPSISSEIYDELVCKKCGYASNGREKIVRMVQEKENNTIPEVHAGEMSHTQHKYANVEANGNAKNDIHDARMVPGSSQAVSSWGVFHRLVIFEKDEESAVTSVNNKKITNGDKNSRKAISDKAKGKAPVQSSSDDSSNSDSSYIAQIVQILPSI</sequence>
<evidence type="ECO:0000256" key="1">
    <source>
        <dbReference type="SAM" id="MobiDB-lite"/>
    </source>
</evidence>
<dbReference type="AlphaFoldDB" id="U9T4X3"/>
<gene>
    <name evidence="2" type="ORF">GLOINDRAFT_5758</name>
</gene>